<feature type="region of interest" description="Disordered" evidence="8">
    <location>
        <begin position="1"/>
        <end position="29"/>
    </location>
</feature>
<dbReference type="InterPro" id="IPR036236">
    <property type="entry name" value="Znf_C2H2_sf"/>
</dbReference>
<protein>
    <submittedName>
        <fullName evidence="10">Zinc finger protein ZAT5</fullName>
    </submittedName>
</protein>
<dbReference type="PROSITE" id="PS00028">
    <property type="entry name" value="ZINC_FINGER_C2H2_1"/>
    <property type="match status" value="1"/>
</dbReference>
<evidence type="ECO:0000313" key="11">
    <source>
        <dbReference type="Proteomes" id="UP000623129"/>
    </source>
</evidence>
<keyword evidence="1" id="KW-0479">Metal-binding</keyword>
<dbReference type="Pfam" id="PF13912">
    <property type="entry name" value="zf-C2H2_6"/>
    <property type="match status" value="1"/>
</dbReference>
<evidence type="ECO:0000256" key="6">
    <source>
        <dbReference type="ARBA" id="ARBA00023163"/>
    </source>
</evidence>
<evidence type="ECO:0000256" key="2">
    <source>
        <dbReference type="ARBA" id="ARBA00022737"/>
    </source>
</evidence>
<dbReference type="Gene3D" id="3.30.160.60">
    <property type="entry name" value="Classic Zinc Finger"/>
    <property type="match status" value="1"/>
</dbReference>
<evidence type="ECO:0000256" key="1">
    <source>
        <dbReference type="ARBA" id="ARBA00022723"/>
    </source>
</evidence>
<dbReference type="PANTHER" id="PTHR45988:SF18">
    <property type="entry name" value="C2H2-TYPE ZINC FINGER FAMILY PROTEIN"/>
    <property type="match status" value="1"/>
</dbReference>
<dbReference type="GO" id="GO:0000976">
    <property type="term" value="F:transcription cis-regulatory region binding"/>
    <property type="evidence" value="ECO:0007669"/>
    <property type="project" value="TreeGrafter"/>
</dbReference>
<keyword evidence="3 7" id="KW-0863">Zinc-finger</keyword>
<dbReference type="Proteomes" id="UP000623129">
    <property type="component" value="Unassembled WGS sequence"/>
</dbReference>
<organism evidence="10 11">
    <name type="scientific">Carex littledalei</name>
    <dbReference type="NCBI Taxonomy" id="544730"/>
    <lineage>
        <taxon>Eukaryota</taxon>
        <taxon>Viridiplantae</taxon>
        <taxon>Streptophyta</taxon>
        <taxon>Embryophyta</taxon>
        <taxon>Tracheophyta</taxon>
        <taxon>Spermatophyta</taxon>
        <taxon>Magnoliopsida</taxon>
        <taxon>Liliopsida</taxon>
        <taxon>Poales</taxon>
        <taxon>Cyperaceae</taxon>
        <taxon>Cyperoideae</taxon>
        <taxon>Cariceae</taxon>
        <taxon>Carex</taxon>
        <taxon>Carex subgen. Euthyceras</taxon>
    </lineage>
</organism>
<dbReference type="EMBL" id="SWLB01000012">
    <property type="protein sequence ID" value="KAF3331934.1"/>
    <property type="molecule type" value="Genomic_DNA"/>
</dbReference>
<dbReference type="GO" id="GO:0008270">
    <property type="term" value="F:zinc ion binding"/>
    <property type="evidence" value="ECO:0007669"/>
    <property type="project" value="UniProtKB-KW"/>
</dbReference>
<gene>
    <name evidence="10" type="ORF">FCM35_KLT03340</name>
</gene>
<dbReference type="InterPro" id="IPR013087">
    <property type="entry name" value="Znf_C2H2_type"/>
</dbReference>
<keyword evidence="4" id="KW-0862">Zinc</keyword>
<proteinExistence type="predicted"/>
<dbReference type="PROSITE" id="PS50157">
    <property type="entry name" value="ZINC_FINGER_C2H2_2"/>
    <property type="match status" value="1"/>
</dbReference>
<evidence type="ECO:0000256" key="3">
    <source>
        <dbReference type="ARBA" id="ARBA00022771"/>
    </source>
</evidence>
<dbReference type="OrthoDB" id="6077919at2759"/>
<dbReference type="SUPFAM" id="SSF57667">
    <property type="entry name" value="beta-beta-alpha zinc fingers"/>
    <property type="match status" value="1"/>
</dbReference>
<reference evidence="10" key="1">
    <citation type="submission" date="2020-01" db="EMBL/GenBank/DDBJ databases">
        <title>Genome sequence of Kobresia littledalei, the first chromosome-level genome in the family Cyperaceae.</title>
        <authorList>
            <person name="Qu G."/>
        </authorList>
    </citation>
    <scope>NUCLEOTIDE SEQUENCE</scope>
    <source>
        <strain evidence="10">C.B.Clarke</strain>
        <tissue evidence="10">Leaf</tissue>
    </source>
</reference>
<feature type="region of interest" description="Disordered" evidence="8">
    <location>
        <begin position="121"/>
        <end position="140"/>
    </location>
</feature>
<dbReference type="GO" id="GO:0005634">
    <property type="term" value="C:nucleus"/>
    <property type="evidence" value="ECO:0007669"/>
    <property type="project" value="TreeGrafter"/>
</dbReference>
<evidence type="ECO:0000256" key="5">
    <source>
        <dbReference type="ARBA" id="ARBA00023015"/>
    </source>
</evidence>
<evidence type="ECO:0000313" key="10">
    <source>
        <dbReference type="EMBL" id="KAF3331934.1"/>
    </source>
</evidence>
<accession>A0A833VRG8</accession>
<dbReference type="PANTHER" id="PTHR45988">
    <property type="entry name" value="C2H2 TYPE ZINC FINGER TRANSCRIPTION FACTOR FAMILY-RELATED"/>
    <property type="match status" value="1"/>
</dbReference>
<keyword evidence="2" id="KW-0677">Repeat</keyword>
<sequence>MTMDSGKQGKAKKTKGLRSKRRPRQFPPLNAVSVGNTISDYAQTAVYFFSPLELEIADALLMLVRGRGVASEADSKSKMPKIPKMHECTVCGLKFSSGQALGGHKRAHYEGVITHKRKRVDVAEPESDYGAEKKPKFDHV</sequence>
<dbReference type="AlphaFoldDB" id="A0A833VRG8"/>
<evidence type="ECO:0000259" key="9">
    <source>
        <dbReference type="PROSITE" id="PS50157"/>
    </source>
</evidence>
<keyword evidence="5" id="KW-0805">Transcription regulation</keyword>
<name>A0A833VRG8_9POAL</name>
<keyword evidence="6" id="KW-0804">Transcription</keyword>
<evidence type="ECO:0000256" key="4">
    <source>
        <dbReference type="ARBA" id="ARBA00022833"/>
    </source>
</evidence>
<evidence type="ECO:0000256" key="7">
    <source>
        <dbReference type="PROSITE-ProRule" id="PRU00042"/>
    </source>
</evidence>
<feature type="compositionally biased region" description="Basic residues" evidence="8">
    <location>
        <begin position="9"/>
        <end position="24"/>
    </location>
</feature>
<dbReference type="GO" id="GO:0003700">
    <property type="term" value="F:DNA-binding transcription factor activity"/>
    <property type="evidence" value="ECO:0007669"/>
    <property type="project" value="InterPro"/>
</dbReference>
<dbReference type="InterPro" id="IPR044653">
    <property type="entry name" value="AZF1/2/3-like"/>
</dbReference>
<feature type="domain" description="C2H2-type" evidence="9">
    <location>
        <begin position="86"/>
        <end position="108"/>
    </location>
</feature>
<feature type="compositionally biased region" description="Basic and acidic residues" evidence="8">
    <location>
        <begin position="130"/>
        <end position="140"/>
    </location>
</feature>
<comment type="caution">
    <text evidence="10">The sequence shown here is derived from an EMBL/GenBank/DDBJ whole genome shotgun (WGS) entry which is preliminary data.</text>
</comment>
<keyword evidence="11" id="KW-1185">Reference proteome</keyword>
<evidence type="ECO:0000256" key="8">
    <source>
        <dbReference type="SAM" id="MobiDB-lite"/>
    </source>
</evidence>